<dbReference type="OrthoDB" id="9760040at2"/>
<organism evidence="2 3">
    <name type="scientific">Bryocella elongata</name>
    <dbReference type="NCBI Taxonomy" id="863522"/>
    <lineage>
        <taxon>Bacteria</taxon>
        <taxon>Pseudomonadati</taxon>
        <taxon>Acidobacteriota</taxon>
        <taxon>Terriglobia</taxon>
        <taxon>Terriglobales</taxon>
        <taxon>Acidobacteriaceae</taxon>
        <taxon>Bryocella</taxon>
    </lineage>
</organism>
<evidence type="ECO:0000313" key="3">
    <source>
        <dbReference type="Proteomes" id="UP000236728"/>
    </source>
</evidence>
<dbReference type="RefSeq" id="WP_103935118.1">
    <property type="nucleotide sequence ID" value="NZ_FNVA01000009.1"/>
</dbReference>
<sequence length="581" mass="64665">MRNLLVLAAASACALGAVAQQSPVAERVKAQNALFDEVYKNRLKSNPMMATSQGDYSQNDQLGDFSLAHIVAEHKESDGYLARIRAISPAGMSADDLLNHQLFERGFVRADENFALKEYEMPLNMQGGIHTSLAELPVQVPLDTVKHYEDYISRLKQIPRALDQTIEILKAGEKDGLVPVKFIAEKFPAQADGVVAADPFLMPEKKFPASFSDADKQRLTAEINDAVEKDVLPAYKKFAAFLRDDYAPHGRTQLSIESLPQGKARYALAVKVMTTTDLTPSEIHELGLKEVARITAEMEALAHKQGYKTLDEWRTAINNDPKWRPTSEEQIVADFKRYIDQMQPKLPELFGLLPKQPVTVEAIPAYNAGQATHYSGGTPDGRRPGRVSVAVADPTHRSLVDDEAVAYHEGVPGHHLQISVAQNLTGIPKFRQRAGGSAYTEGWALYAEELGKEVGFYQDPVSDYGRLSSELFRAVRLVVDTGIHDQGWTRQQVIDYMHKNDVNDVQAQQETDRYISWPAQALAYKMGQLTILKLRTEAQQQLGPKFNLKAFHDEILGGGALPLDLLQERVEAWIKLEKAKP</sequence>
<feature type="chain" id="PRO_5009294529" evidence="1">
    <location>
        <begin position="20"/>
        <end position="581"/>
    </location>
</feature>
<dbReference type="Proteomes" id="UP000236728">
    <property type="component" value="Unassembled WGS sequence"/>
</dbReference>
<protein>
    <submittedName>
        <fullName evidence="2">Uncharacterized conserved protein, DUF885 familyt</fullName>
    </submittedName>
</protein>
<dbReference type="AlphaFoldDB" id="A0A1H6C7E6"/>
<evidence type="ECO:0000313" key="2">
    <source>
        <dbReference type="EMBL" id="SEG68657.1"/>
    </source>
</evidence>
<proteinExistence type="predicted"/>
<dbReference type="Pfam" id="PF05960">
    <property type="entry name" value="DUF885"/>
    <property type="match status" value="1"/>
</dbReference>
<gene>
    <name evidence="2" type="ORF">SAMN05421819_4268</name>
</gene>
<keyword evidence="1" id="KW-0732">Signal</keyword>
<reference evidence="2 3" key="1">
    <citation type="submission" date="2016-10" db="EMBL/GenBank/DDBJ databases">
        <authorList>
            <person name="de Groot N.N."/>
        </authorList>
    </citation>
    <scope>NUCLEOTIDE SEQUENCE [LARGE SCALE GENOMIC DNA]</scope>
    <source>
        <strain evidence="2 3">DSM 22489</strain>
    </source>
</reference>
<dbReference type="PANTHER" id="PTHR33361">
    <property type="entry name" value="GLR0591 PROTEIN"/>
    <property type="match status" value="1"/>
</dbReference>
<name>A0A1H6C7E6_9BACT</name>
<keyword evidence="3" id="KW-1185">Reference proteome</keyword>
<dbReference type="InterPro" id="IPR010281">
    <property type="entry name" value="DUF885"/>
</dbReference>
<accession>A0A1H6C7E6</accession>
<dbReference type="PANTHER" id="PTHR33361:SF16">
    <property type="entry name" value="DUF885 DOMAIN-CONTAINING PROTEIN"/>
    <property type="match status" value="1"/>
</dbReference>
<dbReference type="EMBL" id="FNVA01000009">
    <property type="protein sequence ID" value="SEG68657.1"/>
    <property type="molecule type" value="Genomic_DNA"/>
</dbReference>
<feature type="signal peptide" evidence="1">
    <location>
        <begin position="1"/>
        <end position="19"/>
    </location>
</feature>
<evidence type="ECO:0000256" key="1">
    <source>
        <dbReference type="SAM" id="SignalP"/>
    </source>
</evidence>